<name>A0A1Y1S1Q4_9SPIO</name>
<dbReference type="Proteomes" id="UP000192343">
    <property type="component" value="Unassembled WGS sequence"/>
</dbReference>
<protein>
    <submittedName>
        <fullName evidence="1">Uncharacterized protein</fullName>
    </submittedName>
</protein>
<dbReference type="Gene3D" id="3.30.1330.30">
    <property type="match status" value="1"/>
</dbReference>
<dbReference type="STRING" id="1963862.B4O97_01720"/>
<sequence length="168" mass="19767">MKTDSGFKVCSKYQTKLRMSYHSELWLFIVHGKIGVGKKNVNQNIQQQKSKVVIWSNNASTHSQCWTNTSKHHFSHADVEKVRYTRMLIIRQSNFKISYIVPERHDLRSYYSDFSIHKKDGAFLIVEVNSDNMLSDPIVQMKIEYSFTSARINDKRYKMSPVKETEPR</sequence>
<dbReference type="OrthoDB" id="9804145at2"/>
<reference evidence="1 2" key="1">
    <citation type="submission" date="2017-03" db="EMBL/GenBank/DDBJ databases">
        <title>Draft Genome sequence of Marispirochaeta sp. strain JC444.</title>
        <authorList>
            <person name="Shivani Y."/>
            <person name="Subhash Y."/>
            <person name="Sasikala C."/>
            <person name="Ramana C."/>
        </authorList>
    </citation>
    <scope>NUCLEOTIDE SEQUENCE [LARGE SCALE GENOMIC DNA]</scope>
    <source>
        <strain evidence="1 2">JC444</strain>
    </source>
</reference>
<dbReference type="AlphaFoldDB" id="A0A1Y1S1Q4"/>
<evidence type="ECO:0000313" key="1">
    <source>
        <dbReference type="EMBL" id="ORC37744.1"/>
    </source>
</evidence>
<accession>A0A1Y1S1Q4</accession>
<dbReference type="EMBL" id="MWQY01000002">
    <property type="protein sequence ID" value="ORC37744.1"/>
    <property type="molecule type" value="Genomic_DNA"/>
</dbReference>
<organism evidence="1 2">
    <name type="scientific">Marispirochaeta aestuarii</name>
    <dbReference type="NCBI Taxonomy" id="1963862"/>
    <lineage>
        <taxon>Bacteria</taxon>
        <taxon>Pseudomonadati</taxon>
        <taxon>Spirochaetota</taxon>
        <taxon>Spirochaetia</taxon>
        <taxon>Spirochaetales</taxon>
        <taxon>Spirochaetaceae</taxon>
        <taxon>Marispirochaeta</taxon>
    </lineage>
</organism>
<dbReference type="InterPro" id="IPR029064">
    <property type="entry name" value="Ribosomal_eL30-like_sf"/>
</dbReference>
<keyword evidence="2" id="KW-1185">Reference proteome</keyword>
<gene>
    <name evidence="1" type="ORF">B4O97_01720</name>
</gene>
<proteinExistence type="predicted"/>
<dbReference type="RefSeq" id="WP_083047702.1">
    <property type="nucleotide sequence ID" value="NZ_MWQY01000002.1"/>
</dbReference>
<comment type="caution">
    <text evidence="1">The sequence shown here is derived from an EMBL/GenBank/DDBJ whole genome shotgun (WGS) entry which is preliminary data.</text>
</comment>
<evidence type="ECO:0000313" key="2">
    <source>
        <dbReference type="Proteomes" id="UP000192343"/>
    </source>
</evidence>